<name>A0A1I0H3R8_9GAMM</name>
<evidence type="ECO:0000313" key="4">
    <source>
        <dbReference type="Proteomes" id="UP000198762"/>
    </source>
</evidence>
<dbReference type="Pfam" id="PF00535">
    <property type="entry name" value="Glycos_transf_2"/>
    <property type="match status" value="1"/>
</dbReference>
<accession>A0A1I0H3R8</accession>
<dbReference type="STRING" id="430453.SAMN04487962_1232"/>
<protein>
    <submittedName>
        <fullName evidence="3">Glycosyltransferase, catalytic subunit of cellulose synthase and poly-beta-1,6-N-acetylglucosamine synthase</fullName>
    </submittedName>
</protein>
<evidence type="ECO:0000256" key="1">
    <source>
        <dbReference type="SAM" id="Phobius"/>
    </source>
</evidence>
<gene>
    <name evidence="3" type="ORF">SAMN04487962_1232</name>
</gene>
<dbReference type="GO" id="GO:0044010">
    <property type="term" value="P:single-species biofilm formation"/>
    <property type="evidence" value="ECO:0007669"/>
    <property type="project" value="TreeGrafter"/>
</dbReference>
<dbReference type="SUPFAM" id="SSF53448">
    <property type="entry name" value="Nucleotide-diphospho-sugar transferases"/>
    <property type="match status" value="1"/>
</dbReference>
<sequence length="321" mass="35717">MRSNPKFSFIIPAFNEEKYIGKCLEAIFASDFNKSRYEIIVVDNGSTDATIARASAFPTVKISSAPEFKVGGVRNYGAKISTGDVLIFLDADCLIDKGWLRRAEKLLESKPASVFGGGCKLRDNPTFLEKYWLLEEAGSATIPKHLIGASIVMARPVFEELGGFDECVSSGEDTLISQKAQCLGFKVVLTADLNVVHLGNATTVRDFIRRQEWHAESYCANPLRSIKDPVFLLIVSFIFFLSAGILTALFIPEAGVILFLFGLSLPIILSIKRIFRSRLGLKRAAYSFIWIYWLDFLYVVGRAKTLGKIFKCLNRKNGKSL</sequence>
<keyword evidence="1" id="KW-0472">Membrane</keyword>
<keyword evidence="4" id="KW-1185">Reference proteome</keyword>
<dbReference type="RefSeq" id="WP_091854235.1">
    <property type="nucleotide sequence ID" value="NZ_FOHZ01000023.1"/>
</dbReference>
<dbReference type="InterPro" id="IPR050834">
    <property type="entry name" value="Glycosyltransf_2"/>
</dbReference>
<dbReference type="GO" id="GO:0016740">
    <property type="term" value="F:transferase activity"/>
    <property type="evidence" value="ECO:0007669"/>
    <property type="project" value="UniProtKB-KW"/>
</dbReference>
<dbReference type="EMBL" id="FOHZ01000023">
    <property type="protein sequence ID" value="SET77361.1"/>
    <property type="molecule type" value="Genomic_DNA"/>
</dbReference>
<feature type="domain" description="Glycosyltransferase 2-like" evidence="2">
    <location>
        <begin position="8"/>
        <end position="127"/>
    </location>
</feature>
<dbReference type="Gene3D" id="3.90.550.10">
    <property type="entry name" value="Spore Coat Polysaccharide Biosynthesis Protein SpsA, Chain A"/>
    <property type="match status" value="1"/>
</dbReference>
<dbReference type="OrthoDB" id="9069044at2"/>
<dbReference type="PANTHER" id="PTHR43685">
    <property type="entry name" value="GLYCOSYLTRANSFERASE"/>
    <property type="match status" value="1"/>
</dbReference>
<reference evidence="4" key="1">
    <citation type="submission" date="2016-10" db="EMBL/GenBank/DDBJ databases">
        <authorList>
            <person name="Varghese N."/>
            <person name="Submissions S."/>
        </authorList>
    </citation>
    <scope>NUCLEOTIDE SEQUENCE [LARGE SCALE GENOMIC DNA]</scope>
    <source>
        <strain evidence="4">CGMCC 1.6489</strain>
    </source>
</reference>
<dbReference type="InterPro" id="IPR001173">
    <property type="entry name" value="Glyco_trans_2-like"/>
</dbReference>
<dbReference type="InterPro" id="IPR029044">
    <property type="entry name" value="Nucleotide-diphossugar_trans"/>
</dbReference>
<feature type="transmembrane region" description="Helical" evidence="1">
    <location>
        <begin position="230"/>
        <end position="251"/>
    </location>
</feature>
<evidence type="ECO:0000259" key="2">
    <source>
        <dbReference type="Pfam" id="PF00535"/>
    </source>
</evidence>
<dbReference type="PANTHER" id="PTHR43685:SF13">
    <property type="entry name" value="O ANTIGEN BIOSYNTHESIS RHAMNOSYLTRANSFERASE RFBN"/>
    <property type="match status" value="1"/>
</dbReference>
<keyword evidence="3" id="KW-0808">Transferase</keyword>
<organism evidence="3 4">
    <name type="scientific">Marinobacter segnicrescens</name>
    <dbReference type="NCBI Taxonomy" id="430453"/>
    <lineage>
        <taxon>Bacteria</taxon>
        <taxon>Pseudomonadati</taxon>
        <taxon>Pseudomonadota</taxon>
        <taxon>Gammaproteobacteria</taxon>
        <taxon>Pseudomonadales</taxon>
        <taxon>Marinobacteraceae</taxon>
        <taxon>Marinobacter</taxon>
    </lineage>
</organism>
<feature type="transmembrane region" description="Helical" evidence="1">
    <location>
        <begin position="257"/>
        <end position="275"/>
    </location>
</feature>
<evidence type="ECO:0000313" key="3">
    <source>
        <dbReference type="EMBL" id="SET77361.1"/>
    </source>
</evidence>
<dbReference type="AlphaFoldDB" id="A0A1I0H3R8"/>
<dbReference type="Proteomes" id="UP000198762">
    <property type="component" value="Unassembled WGS sequence"/>
</dbReference>
<proteinExistence type="predicted"/>
<keyword evidence="1" id="KW-1133">Transmembrane helix</keyword>
<feature type="transmembrane region" description="Helical" evidence="1">
    <location>
        <begin position="284"/>
        <end position="301"/>
    </location>
</feature>
<keyword evidence="1" id="KW-0812">Transmembrane</keyword>